<comment type="caution">
    <text evidence="2">The sequence shown here is derived from an EMBL/GenBank/DDBJ whole genome shotgun (WGS) entry which is preliminary data.</text>
</comment>
<keyword evidence="1" id="KW-1133">Transmembrane helix</keyword>
<keyword evidence="1" id="KW-0812">Transmembrane</keyword>
<evidence type="ECO:0000313" key="2">
    <source>
        <dbReference type="EMBL" id="PWY67198.1"/>
    </source>
</evidence>
<accession>A0A317V2E4</accession>
<evidence type="ECO:0000256" key="1">
    <source>
        <dbReference type="SAM" id="Phobius"/>
    </source>
</evidence>
<keyword evidence="1" id="KW-0472">Membrane</keyword>
<evidence type="ECO:0000313" key="3">
    <source>
        <dbReference type="Proteomes" id="UP000247233"/>
    </source>
</evidence>
<feature type="transmembrane region" description="Helical" evidence="1">
    <location>
        <begin position="21"/>
        <end position="41"/>
    </location>
</feature>
<name>A0A317V2E4_9EURO</name>
<sequence length="102" mass="11800">MSDFFGHLFMINSMPYIWSQACANIACFSADIFIFFLFAYSFGWQRQGVSCALGILLCGMTWVYDRSALLRLRVILDSFECHGCLFGQDFFFLLVVFVVCWL</sequence>
<reference evidence="2 3" key="1">
    <citation type="submission" date="2016-12" db="EMBL/GenBank/DDBJ databases">
        <title>The genomes of Aspergillus section Nigri reveals drivers in fungal speciation.</title>
        <authorList>
            <consortium name="DOE Joint Genome Institute"/>
            <person name="Vesth T.C."/>
            <person name="Nybo J."/>
            <person name="Theobald S."/>
            <person name="Brandl J."/>
            <person name="Frisvad J.C."/>
            <person name="Nielsen K.F."/>
            <person name="Lyhne E.K."/>
            <person name="Kogle M.E."/>
            <person name="Kuo A."/>
            <person name="Riley R."/>
            <person name="Clum A."/>
            <person name="Nolan M."/>
            <person name="Lipzen A."/>
            <person name="Salamov A."/>
            <person name="Henrissat B."/>
            <person name="Wiebenga A."/>
            <person name="De Vries R.P."/>
            <person name="Grigoriev I.V."/>
            <person name="Mortensen U.H."/>
            <person name="Andersen M.R."/>
            <person name="Baker S.E."/>
        </authorList>
    </citation>
    <scope>NUCLEOTIDE SEQUENCE [LARGE SCALE GENOMIC DNA]</scope>
    <source>
        <strain evidence="2 3">CBS 117.55</strain>
    </source>
</reference>
<dbReference type="RefSeq" id="XP_025394986.1">
    <property type="nucleotide sequence ID" value="XM_025538367.1"/>
</dbReference>
<dbReference type="EMBL" id="MSFL01000041">
    <property type="protein sequence ID" value="PWY67198.1"/>
    <property type="molecule type" value="Genomic_DNA"/>
</dbReference>
<proteinExistence type="predicted"/>
<gene>
    <name evidence="2" type="ORF">BO70DRAFT_170757</name>
</gene>
<feature type="transmembrane region" description="Helical" evidence="1">
    <location>
        <begin position="47"/>
        <end position="64"/>
    </location>
</feature>
<dbReference type="AlphaFoldDB" id="A0A317V2E4"/>
<dbReference type="Proteomes" id="UP000247233">
    <property type="component" value="Unassembled WGS sequence"/>
</dbReference>
<dbReference type="GeneID" id="37060604"/>
<organism evidence="2 3">
    <name type="scientific">Aspergillus heteromorphus CBS 117.55</name>
    <dbReference type="NCBI Taxonomy" id="1448321"/>
    <lineage>
        <taxon>Eukaryota</taxon>
        <taxon>Fungi</taxon>
        <taxon>Dikarya</taxon>
        <taxon>Ascomycota</taxon>
        <taxon>Pezizomycotina</taxon>
        <taxon>Eurotiomycetes</taxon>
        <taxon>Eurotiomycetidae</taxon>
        <taxon>Eurotiales</taxon>
        <taxon>Aspergillaceae</taxon>
        <taxon>Aspergillus</taxon>
        <taxon>Aspergillus subgen. Circumdati</taxon>
    </lineage>
</organism>
<keyword evidence="3" id="KW-1185">Reference proteome</keyword>
<dbReference type="VEuPathDB" id="FungiDB:BO70DRAFT_170757"/>
<protein>
    <submittedName>
        <fullName evidence="2">Uncharacterized protein</fullName>
    </submittedName>
</protein>